<dbReference type="InterPro" id="IPR013740">
    <property type="entry name" value="Redoxin"/>
</dbReference>
<accession>A0A445I7K9</accession>
<keyword evidence="7" id="KW-0809">Transit peptide</keyword>
<dbReference type="GO" id="GO:0008379">
    <property type="term" value="F:thioredoxin peroxidase activity"/>
    <property type="evidence" value="ECO:0007669"/>
    <property type="project" value="InterPro"/>
</dbReference>
<dbReference type="GO" id="GO:0045454">
    <property type="term" value="P:cell redox homeostasis"/>
    <property type="evidence" value="ECO:0007669"/>
    <property type="project" value="TreeGrafter"/>
</dbReference>
<comment type="function">
    <text evidence="11">Thiol-specific peroxidase that catalyzes the reduction of hydrogen peroxide and organic hydroperoxides to water and alcohols, respectively. Plays a role in cell protection against oxidative stress by detoxifying peroxides. Reduces preferentially hydrogen peroxide rather than alkyl peroxides. May be involved in mitochondrial redox homeostasis.</text>
</comment>
<evidence type="ECO:0000256" key="3">
    <source>
        <dbReference type="ARBA" id="ARBA00010505"/>
    </source>
</evidence>
<evidence type="ECO:0000256" key="11">
    <source>
        <dbReference type="ARBA" id="ARBA00059321"/>
    </source>
</evidence>
<evidence type="ECO:0000256" key="5">
    <source>
        <dbReference type="ARBA" id="ARBA00022559"/>
    </source>
</evidence>
<dbReference type="Gramene" id="XM_028334455.1">
    <property type="protein sequence ID" value="XP_028190256.1"/>
    <property type="gene ID" value="LOC114376363"/>
</dbReference>
<dbReference type="PANTHER" id="PTHR10430">
    <property type="entry name" value="PEROXIREDOXIN"/>
    <property type="match status" value="1"/>
</dbReference>
<dbReference type="GO" id="GO:0005759">
    <property type="term" value="C:mitochondrial matrix"/>
    <property type="evidence" value="ECO:0007669"/>
    <property type="project" value="UniProtKB-SubCell"/>
</dbReference>
<evidence type="ECO:0000256" key="13">
    <source>
        <dbReference type="RuleBase" id="RU366011"/>
    </source>
</evidence>
<dbReference type="GO" id="GO:0042744">
    <property type="term" value="P:hydrogen peroxide catabolic process"/>
    <property type="evidence" value="ECO:0007669"/>
    <property type="project" value="TreeGrafter"/>
</dbReference>
<comment type="similarity">
    <text evidence="3 13">Belongs to the peroxiredoxin family. Prx5 subfamily.</text>
</comment>
<name>A0A445I7K9_GLYSO</name>
<evidence type="ECO:0000256" key="4">
    <source>
        <dbReference type="ARBA" id="ARBA00011245"/>
    </source>
</evidence>
<dbReference type="EMBL" id="QZWG01000011">
    <property type="protein sequence ID" value="RZB82030.1"/>
    <property type="molecule type" value="Genomic_DNA"/>
</dbReference>
<dbReference type="SUPFAM" id="SSF52833">
    <property type="entry name" value="Thioredoxin-like"/>
    <property type="match status" value="1"/>
</dbReference>
<keyword evidence="8 13" id="KW-0560">Oxidoreductase</keyword>
<keyword evidence="6 13" id="KW-0049">Antioxidant</keyword>
<feature type="active site" description="Cysteine sulfenic acid (-SOH) intermediate" evidence="12">
    <location>
        <position position="84"/>
    </location>
</feature>
<dbReference type="InterPro" id="IPR013766">
    <property type="entry name" value="Thioredoxin_domain"/>
</dbReference>
<protein>
    <recommendedName>
        <fullName evidence="13">Glutaredoxin-dependent peroxiredoxin</fullName>
        <ecNumber evidence="13">1.11.1.25</ecNumber>
    </recommendedName>
</protein>
<evidence type="ECO:0000313" key="16">
    <source>
        <dbReference type="Proteomes" id="UP000289340"/>
    </source>
</evidence>
<dbReference type="Proteomes" id="UP000289340">
    <property type="component" value="Chromosome 11"/>
</dbReference>
<dbReference type="InterPro" id="IPR036249">
    <property type="entry name" value="Thioredoxin-like_sf"/>
</dbReference>
<dbReference type="PANTHER" id="PTHR10430:SF34">
    <property type="entry name" value="PEROXIREDOXIN-2F, MITOCHONDRIAL"/>
    <property type="match status" value="1"/>
</dbReference>
<feature type="domain" description="Thioredoxin" evidence="14">
    <location>
        <begin position="32"/>
        <end position="196"/>
    </location>
</feature>
<evidence type="ECO:0000256" key="10">
    <source>
        <dbReference type="ARBA" id="ARBA00023284"/>
    </source>
</evidence>
<dbReference type="GO" id="GO:0034599">
    <property type="term" value="P:cellular response to oxidative stress"/>
    <property type="evidence" value="ECO:0007669"/>
    <property type="project" value="InterPro"/>
</dbReference>
<comment type="catalytic activity">
    <reaction evidence="1">
        <text>[glutaredoxin]-dithiol + a hydroperoxide = [glutaredoxin]-disulfide + an alcohol + H2O</text>
        <dbReference type="Rhea" id="RHEA:62624"/>
        <dbReference type="Rhea" id="RHEA-COMP:10729"/>
        <dbReference type="Rhea" id="RHEA-COMP:10730"/>
        <dbReference type="ChEBI" id="CHEBI:15377"/>
        <dbReference type="ChEBI" id="CHEBI:29950"/>
        <dbReference type="ChEBI" id="CHEBI:30879"/>
        <dbReference type="ChEBI" id="CHEBI:35924"/>
        <dbReference type="ChEBI" id="CHEBI:50058"/>
        <dbReference type="EC" id="1.11.1.25"/>
    </reaction>
</comment>
<evidence type="ECO:0000256" key="8">
    <source>
        <dbReference type="ARBA" id="ARBA00023002"/>
    </source>
</evidence>
<dbReference type="Pfam" id="PF08534">
    <property type="entry name" value="Redoxin"/>
    <property type="match status" value="1"/>
</dbReference>
<keyword evidence="10 13" id="KW-0676">Redox-active center</keyword>
<comment type="subunit">
    <text evidence="4">Monomer.</text>
</comment>
<dbReference type="CDD" id="cd03013">
    <property type="entry name" value="PRX5_like"/>
    <property type="match status" value="1"/>
</dbReference>
<evidence type="ECO:0000313" key="15">
    <source>
        <dbReference type="EMBL" id="RZB82030.1"/>
    </source>
</evidence>
<evidence type="ECO:0000256" key="9">
    <source>
        <dbReference type="ARBA" id="ARBA00023128"/>
    </source>
</evidence>
<evidence type="ECO:0000256" key="2">
    <source>
        <dbReference type="ARBA" id="ARBA00004305"/>
    </source>
</evidence>
<dbReference type="InterPro" id="IPR037944">
    <property type="entry name" value="PRX5-like"/>
</dbReference>
<comment type="subcellular location">
    <subcellularLocation>
        <location evidence="2">Mitochondrion matrix</location>
    </subcellularLocation>
</comment>
<keyword evidence="9" id="KW-0496">Mitochondrion</keyword>
<comment type="caution">
    <text evidence="15">The sequence shown here is derived from an EMBL/GenBank/DDBJ whole genome shotgun (WGS) entry which is preliminary data.</text>
</comment>
<dbReference type="EC" id="1.11.1.25" evidence="13"/>
<organism evidence="15 16">
    <name type="scientific">Glycine soja</name>
    <name type="common">Wild soybean</name>
    <dbReference type="NCBI Taxonomy" id="3848"/>
    <lineage>
        <taxon>Eukaryota</taxon>
        <taxon>Viridiplantae</taxon>
        <taxon>Streptophyta</taxon>
        <taxon>Embryophyta</taxon>
        <taxon>Tracheophyta</taxon>
        <taxon>Spermatophyta</taxon>
        <taxon>Magnoliopsida</taxon>
        <taxon>eudicotyledons</taxon>
        <taxon>Gunneridae</taxon>
        <taxon>Pentapetalae</taxon>
        <taxon>rosids</taxon>
        <taxon>fabids</taxon>
        <taxon>Fabales</taxon>
        <taxon>Fabaceae</taxon>
        <taxon>Papilionoideae</taxon>
        <taxon>50 kb inversion clade</taxon>
        <taxon>NPAAA clade</taxon>
        <taxon>indigoferoid/millettioid clade</taxon>
        <taxon>Phaseoleae</taxon>
        <taxon>Glycine</taxon>
        <taxon>Glycine subgen. Soja</taxon>
    </lineage>
</organism>
<gene>
    <name evidence="15" type="ORF">D0Y65_031306</name>
</gene>
<keyword evidence="5 13" id="KW-0575">Peroxidase</keyword>
<proteinExistence type="inferred from homology"/>
<reference evidence="15 16" key="1">
    <citation type="submission" date="2018-09" db="EMBL/GenBank/DDBJ databases">
        <title>A high-quality reference genome of wild soybean provides a powerful tool to mine soybean genomes.</title>
        <authorList>
            <person name="Xie M."/>
            <person name="Chung C.Y.L."/>
            <person name="Li M.-W."/>
            <person name="Wong F.-L."/>
            <person name="Chan T.-F."/>
            <person name="Lam H.-M."/>
        </authorList>
    </citation>
    <scope>NUCLEOTIDE SEQUENCE [LARGE SCALE GENOMIC DNA]</scope>
    <source>
        <strain evidence="16">cv. W05</strain>
        <tissue evidence="15">Hypocotyl of etiolated seedlings</tissue>
    </source>
</reference>
<evidence type="ECO:0000256" key="7">
    <source>
        <dbReference type="ARBA" id="ARBA00022946"/>
    </source>
</evidence>
<evidence type="ECO:0000256" key="1">
    <source>
        <dbReference type="ARBA" id="ARBA00001711"/>
    </source>
</evidence>
<sequence>MKPGLVKRLTKSLSATLGFKSSSSLAKVTTGTEILSIAPKVSLQKARSWDEGVASNFSTTPLIDIFKDKKVVIFGIPGAFTGVCSEEHVPTYMENIDKFKAKGIDTVICVSINDPYAMNEWAEKLQGKDAIEFYGDFDGSFHKSLKLVTNLSNVLLGTRSERWSAYVVDGVIKDLNVEEDPSVVTVSAAQTILEQI</sequence>
<evidence type="ECO:0000256" key="12">
    <source>
        <dbReference type="PIRSR" id="PIRSR637944-1"/>
    </source>
</evidence>
<dbReference type="FunFam" id="3.40.30.10:FF:000190">
    <property type="entry name" value="Peroxiredoxin"/>
    <property type="match status" value="1"/>
</dbReference>
<keyword evidence="16" id="KW-1185">Reference proteome</keyword>
<evidence type="ECO:0000259" key="14">
    <source>
        <dbReference type="PROSITE" id="PS51352"/>
    </source>
</evidence>
<dbReference type="AlphaFoldDB" id="A0A445I7K9"/>
<evidence type="ECO:0000256" key="6">
    <source>
        <dbReference type="ARBA" id="ARBA00022862"/>
    </source>
</evidence>
<dbReference type="PROSITE" id="PS51352">
    <property type="entry name" value="THIOREDOXIN_2"/>
    <property type="match status" value="1"/>
</dbReference>
<dbReference type="Gene3D" id="3.40.30.10">
    <property type="entry name" value="Glutaredoxin"/>
    <property type="match status" value="1"/>
</dbReference>